<protein>
    <recommendedName>
        <fullName evidence="2">Ribonuclease H2 subunit B</fullName>
    </recommendedName>
    <alternativeName>
        <fullName evidence="5">Ribonuclease HI subunit B</fullName>
    </alternativeName>
</protein>
<evidence type="ECO:0000259" key="7">
    <source>
        <dbReference type="Pfam" id="PF17745"/>
    </source>
</evidence>
<evidence type="ECO:0000313" key="9">
    <source>
        <dbReference type="Proteomes" id="UP000501346"/>
    </source>
</evidence>
<dbReference type="GO" id="GO:0005634">
    <property type="term" value="C:nucleus"/>
    <property type="evidence" value="ECO:0007669"/>
    <property type="project" value="UniProtKB-SubCell"/>
</dbReference>
<sequence length="350" mass="39460">MTISKTGGEERLIILPDECDASEIINTFTLPPCSNIASKPLIELFENTDGRLYQVKYFQFGKGPSYSHEEDLANDKYHYTKEDHPIKSTFIMNNSNPADGRILNSSKLYFCTLHDVAFSLIGFHYRASVAEDEQDYIKPSDTGESQTANRRKDHERFLTIRDYHDLLTDSHCKNWSHISLRCLESGLTKISETIEEAGEIYYKITPALITRYLVGKVLKITKNFPPSFPILRHAPVDIVQCYKVVMATNLLVSLIPKAAYRNLIEFSPSSTDDNLNLEIKSSFTNLENYQTTDELKNAEKELLMKNAMNVGIGSNGGSVSVKKVVKKAVVSKKPRVAIGKGAIDGFFKRK</sequence>
<dbReference type="Proteomes" id="UP000501346">
    <property type="component" value="Chromosome SeII-SeIV"/>
</dbReference>
<accession>A0A6C1E3U2</accession>
<feature type="domain" description="Rnh202 triple barrel" evidence="7">
    <location>
        <begin position="14"/>
        <end position="115"/>
    </location>
</feature>
<dbReference type="InterPro" id="IPR019024">
    <property type="entry name" value="RNase_H2_suB_wHTH"/>
</dbReference>
<dbReference type="GO" id="GO:0032299">
    <property type="term" value="C:ribonuclease H2 complex"/>
    <property type="evidence" value="ECO:0007669"/>
    <property type="project" value="InterPro"/>
</dbReference>
<dbReference type="Pfam" id="PF09468">
    <property type="entry name" value="RNase_H2-Ydr279"/>
    <property type="match status" value="1"/>
</dbReference>
<evidence type="ECO:0000313" key="8">
    <source>
        <dbReference type="EMBL" id="QID83600.1"/>
    </source>
</evidence>
<name>A0A6C1E3U2_SACPS</name>
<dbReference type="Pfam" id="PF17745">
    <property type="entry name" value="Ydr279_N"/>
    <property type="match status" value="1"/>
</dbReference>
<dbReference type="EMBL" id="CP048999">
    <property type="protein sequence ID" value="QID83600.1"/>
    <property type="molecule type" value="Genomic_DNA"/>
</dbReference>
<organism evidence="8 9">
    <name type="scientific">Saccharomyces pastorianus</name>
    <name type="common">Lager yeast</name>
    <name type="synonym">Saccharomyces cerevisiae x Saccharomyces eubayanus</name>
    <dbReference type="NCBI Taxonomy" id="27292"/>
    <lineage>
        <taxon>Eukaryota</taxon>
        <taxon>Fungi</taxon>
        <taxon>Dikarya</taxon>
        <taxon>Ascomycota</taxon>
        <taxon>Saccharomycotina</taxon>
        <taxon>Saccharomycetes</taxon>
        <taxon>Saccharomycetales</taxon>
        <taxon>Saccharomycetaceae</taxon>
        <taxon>Saccharomyces</taxon>
    </lineage>
</organism>
<dbReference type="OrthoDB" id="29098at2759"/>
<evidence type="ECO:0000256" key="4">
    <source>
        <dbReference type="ARBA" id="ARBA00024778"/>
    </source>
</evidence>
<gene>
    <name evidence="8" type="ORF">GRS66_006070</name>
</gene>
<comment type="function">
    <text evidence="4">Non catalytic subunit of RNase H2, an endonuclease that specifically degrades the RNA of RNA:DNA hybrids. Participates in DNA replication, possibly by mediating the removal of lagging-strand Okazaki fragment RNA primers during DNA replication. Mediates the excision of single ribonucleotides from DNA:RNA duplexes.</text>
</comment>
<reference evidence="8 9" key="1">
    <citation type="journal article" date="2019" name="BMC Genomics">
        <title>Chromosome level assembly and comparative genome analysis confirm lager-brewing yeasts originated from a single hybridization.</title>
        <authorList>
            <person name="Salazar A.N."/>
            <person name="Gorter de Vries A.R."/>
            <person name="van den Broek M."/>
            <person name="Brouwers N."/>
            <person name="de la Torre Cortes P."/>
            <person name="Kuijpers N.G.A."/>
            <person name="Daran J.G."/>
            <person name="Abeel T."/>
        </authorList>
    </citation>
    <scope>NUCLEOTIDE SEQUENCE [LARGE SCALE GENOMIC DNA]</scope>
    <source>
        <strain evidence="8 9">CBS 1483</strain>
    </source>
</reference>
<evidence type="ECO:0000256" key="3">
    <source>
        <dbReference type="ARBA" id="ARBA00023242"/>
    </source>
</evidence>
<dbReference type="InterPro" id="IPR041195">
    <property type="entry name" value="Rnh202_N"/>
</dbReference>
<feature type="domain" description="Ribonuclease H2 subunit B wHTH" evidence="6">
    <location>
        <begin position="147"/>
        <end position="263"/>
    </location>
</feature>
<keyword evidence="3" id="KW-0539">Nucleus</keyword>
<dbReference type="Gene3D" id="1.10.20.120">
    <property type="match status" value="1"/>
</dbReference>
<evidence type="ECO:0000256" key="5">
    <source>
        <dbReference type="ARBA" id="ARBA00033464"/>
    </source>
</evidence>
<comment type="subcellular location">
    <subcellularLocation>
        <location evidence="1">Nucleus</location>
    </subcellularLocation>
</comment>
<evidence type="ECO:0000259" key="6">
    <source>
        <dbReference type="Pfam" id="PF09468"/>
    </source>
</evidence>
<dbReference type="InterPro" id="IPR040456">
    <property type="entry name" value="RNase_H2_suB"/>
</dbReference>
<evidence type="ECO:0000256" key="1">
    <source>
        <dbReference type="ARBA" id="ARBA00004123"/>
    </source>
</evidence>
<evidence type="ECO:0000256" key="2">
    <source>
        <dbReference type="ARBA" id="ARBA00019062"/>
    </source>
</evidence>
<keyword evidence="9" id="KW-1185">Reference proteome</keyword>
<dbReference type="CDD" id="cd09270">
    <property type="entry name" value="RNase_H2-B"/>
    <property type="match status" value="1"/>
</dbReference>
<proteinExistence type="predicted"/>
<dbReference type="AlphaFoldDB" id="A0A6C1E3U2"/>